<evidence type="ECO:0000256" key="7">
    <source>
        <dbReference type="ARBA" id="ARBA00022898"/>
    </source>
</evidence>
<dbReference type="SFLD" id="SFLDG01070">
    <property type="entry name" value="PLP-dependent"/>
    <property type="match status" value="1"/>
</dbReference>
<keyword evidence="6" id="KW-0479">Metal-binding</keyword>
<evidence type="ECO:0000256" key="5">
    <source>
        <dbReference type="ARBA" id="ARBA00022691"/>
    </source>
</evidence>
<dbReference type="STRING" id="385682.SAMN05444380_12913"/>
<evidence type="ECO:0000256" key="9">
    <source>
        <dbReference type="ARBA" id="ARBA00023014"/>
    </source>
</evidence>
<dbReference type="InterPro" id="IPR058240">
    <property type="entry name" value="rSAM_sf"/>
</dbReference>
<dbReference type="PANTHER" id="PTHR30538">
    <property type="entry name" value="LYSINE 2,3-AMINOMUTASE-RELATED"/>
    <property type="match status" value="1"/>
</dbReference>
<evidence type="ECO:0000256" key="6">
    <source>
        <dbReference type="ARBA" id="ARBA00022723"/>
    </source>
</evidence>
<evidence type="ECO:0000313" key="12">
    <source>
        <dbReference type="Proteomes" id="UP000181976"/>
    </source>
</evidence>
<comment type="cofactor">
    <cofactor evidence="2">
        <name>[4Fe-4S] cluster</name>
        <dbReference type="ChEBI" id="CHEBI:49883"/>
    </cofactor>
</comment>
<proteinExistence type="inferred from homology"/>
<feature type="domain" description="Radical SAM core" evidence="10">
    <location>
        <begin position="125"/>
        <end position="360"/>
    </location>
</feature>
<keyword evidence="5" id="KW-0949">S-adenosyl-L-methionine</keyword>
<evidence type="ECO:0000256" key="3">
    <source>
        <dbReference type="ARBA" id="ARBA00008703"/>
    </source>
</evidence>
<keyword evidence="4" id="KW-0004">4Fe-4S</keyword>
<dbReference type="GO" id="GO:0046872">
    <property type="term" value="F:metal ion binding"/>
    <property type="evidence" value="ECO:0007669"/>
    <property type="project" value="UniProtKB-KW"/>
</dbReference>
<dbReference type="OrthoDB" id="9768064at2"/>
<keyword evidence="9" id="KW-0411">Iron-sulfur</keyword>
<comment type="similarity">
    <text evidence="3">Belongs to the radical SAM superfamily. KamA family.</text>
</comment>
<reference evidence="11 12" key="1">
    <citation type="submission" date="2016-10" db="EMBL/GenBank/DDBJ databases">
        <authorList>
            <person name="de Groot N.N."/>
        </authorList>
    </citation>
    <scope>NUCLEOTIDE SEQUENCE [LARGE SCALE GENOMIC DNA]</scope>
    <source>
        <strain evidence="11 12">DSM 19012</strain>
    </source>
</reference>
<evidence type="ECO:0000256" key="2">
    <source>
        <dbReference type="ARBA" id="ARBA00001966"/>
    </source>
</evidence>
<gene>
    <name evidence="11" type="ORF">SAMN05444380_12913</name>
</gene>
<dbReference type="SUPFAM" id="SSF102114">
    <property type="entry name" value="Radical SAM enzymes"/>
    <property type="match status" value="1"/>
</dbReference>
<protein>
    <submittedName>
        <fullName evidence="11">L-lysine 2,3-aminomutase (EF-P beta-lysylation pathway)</fullName>
    </submittedName>
</protein>
<evidence type="ECO:0000259" key="10">
    <source>
        <dbReference type="PROSITE" id="PS51918"/>
    </source>
</evidence>
<dbReference type="SFLD" id="SFLDS00029">
    <property type="entry name" value="Radical_SAM"/>
    <property type="match status" value="1"/>
</dbReference>
<accession>A0A1I2FH83</accession>
<evidence type="ECO:0000256" key="1">
    <source>
        <dbReference type="ARBA" id="ARBA00001933"/>
    </source>
</evidence>
<dbReference type="AlphaFoldDB" id="A0A1I2FH83"/>
<dbReference type="eggNOG" id="COG1509">
    <property type="taxonomic scope" value="Bacteria"/>
</dbReference>
<keyword evidence="12" id="KW-1185">Reference proteome</keyword>
<keyword evidence="7" id="KW-0663">Pyridoxal phosphate</keyword>
<keyword evidence="8" id="KW-0408">Iron</keyword>
<comment type="cofactor">
    <cofactor evidence="1">
        <name>pyridoxal 5'-phosphate</name>
        <dbReference type="ChEBI" id="CHEBI:597326"/>
    </cofactor>
</comment>
<evidence type="ECO:0000256" key="8">
    <source>
        <dbReference type="ARBA" id="ARBA00023004"/>
    </source>
</evidence>
<dbReference type="Gene3D" id="3.20.20.70">
    <property type="entry name" value="Aldolase class I"/>
    <property type="match status" value="1"/>
</dbReference>
<dbReference type="InParanoid" id="A0A1I2FH83"/>
<dbReference type="PANTHER" id="PTHR30538:SF0">
    <property type="entry name" value="L-LYSINE 2,3-AMINOMUTASE AQ_1632-RELATED"/>
    <property type="match status" value="1"/>
</dbReference>
<dbReference type="InterPro" id="IPR013785">
    <property type="entry name" value="Aldolase_TIM"/>
</dbReference>
<dbReference type="GO" id="GO:0003824">
    <property type="term" value="F:catalytic activity"/>
    <property type="evidence" value="ECO:0007669"/>
    <property type="project" value="InterPro"/>
</dbReference>
<dbReference type="GO" id="GO:0051539">
    <property type="term" value="F:4 iron, 4 sulfur cluster binding"/>
    <property type="evidence" value="ECO:0007669"/>
    <property type="project" value="UniProtKB-KW"/>
</dbReference>
<dbReference type="InterPro" id="IPR003739">
    <property type="entry name" value="Lys_aminomutase/Glu_NH3_mut"/>
</dbReference>
<evidence type="ECO:0000313" key="11">
    <source>
        <dbReference type="EMBL" id="SFF04239.1"/>
    </source>
</evidence>
<dbReference type="PROSITE" id="PS51918">
    <property type="entry name" value="RADICAL_SAM"/>
    <property type="match status" value="1"/>
</dbReference>
<name>A0A1I2FH83_9BACT</name>
<dbReference type="RefSeq" id="WP_010527643.1">
    <property type="nucleotide sequence ID" value="NZ_AFSL01000057.1"/>
</dbReference>
<organism evidence="11 12">
    <name type="scientific">Thermophagus xiamenensis</name>
    <dbReference type="NCBI Taxonomy" id="385682"/>
    <lineage>
        <taxon>Bacteria</taxon>
        <taxon>Pseudomonadati</taxon>
        <taxon>Bacteroidota</taxon>
        <taxon>Bacteroidia</taxon>
        <taxon>Marinilabiliales</taxon>
        <taxon>Marinilabiliaceae</taxon>
        <taxon>Thermophagus</taxon>
    </lineage>
</organism>
<dbReference type="CDD" id="cd01335">
    <property type="entry name" value="Radical_SAM"/>
    <property type="match status" value="1"/>
</dbReference>
<dbReference type="EMBL" id="FONA01000029">
    <property type="protein sequence ID" value="SFF04239.1"/>
    <property type="molecule type" value="Genomic_DNA"/>
</dbReference>
<sequence>MKFITYNARNFREIEYMRYLPEKVKKEIDIVSKVIPFKTNNYVVDYLIDWENYESDPIYILNFPNRHMLTDDQYGRLTKALNSASASNEVNKVIYDIRMEMNPHPAQQMTNVPKMDGEELKGMQHKYKDIVLFFPSQGQTCHAHCTFCFRWPQFIKDLDLKFSMREIQKVIEYIRRNENINEILFTGGDPMVMDPATIQNYINALIDAKIPNLQNIRFGTKSLSYWPFTFLPKHNEEATQILDILKHITDSGLHLSIMAHFNHPNELDTEVVQEAIRNIRATGAEIRTQAPVLNHINNRSEDWARMWKKQVQLGLVPYYMFIERETGPYNYFSLPLADIYRMYQKAMRETGSFAKTVTGPVMSASKGKVQIMGIVTNPLDGSKYFMMQYIRHRNYSETFKPFLMHYDEQATWVDQLKEVEMPELIPG</sequence>
<dbReference type="InterPro" id="IPR007197">
    <property type="entry name" value="rSAM"/>
</dbReference>
<dbReference type="Proteomes" id="UP000181976">
    <property type="component" value="Unassembled WGS sequence"/>
</dbReference>
<evidence type="ECO:0000256" key="4">
    <source>
        <dbReference type="ARBA" id="ARBA00022485"/>
    </source>
</evidence>